<organism evidence="1 2">
    <name type="scientific">Acinetobacter baumannii 6014059</name>
    <dbReference type="NCBI Taxonomy" id="525242"/>
    <lineage>
        <taxon>Bacteria</taxon>
        <taxon>Pseudomonadati</taxon>
        <taxon>Pseudomonadota</taxon>
        <taxon>Gammaproteobacteria</taxon>
        <taxon>Moraxellales</taxon>
        <taxon>Moraxellaceae</taxon>
        <taxon>Acinetobacter</taxon>
        <taxon>Acinetobacter calcoaceticus/baumannii complex</taxon>
    </lineage>
</organism>
<dbReference type="SUPFAM" id="SSF103515">
    <property type="entry name" value="Autotransporter"/>
    <property type="match status" value="1"/>
</dbReference>
<reference evidence="1 2" key="1">
    <citation type="submission" date="2011-04" db="EMBL/GenBank/DDBJ databases">
        <authorList>
            <person name="Weinstock G."/>
            <person name="Sodergren E."/>
            <person name="Clifton S."/>
            <person name="Fulton L."/>
            <person name="Fulton B."/>
            <person name="Courtney L."/>
            <person name="Fronick C."/>
            <person name="Harrison M."/>
            <person name="Strong C."/>
            <person name="Farmer C."/>
            <person name="Delahaunty K."/>
            <person name="Markovic C."/>
            <person name="Hall O."/>
            <person name="Minx P."/>
            <person name="Tomlinson C."/>
            <person name="Mitreva M."/>
            <person name="Hou S."/>
            <person name="Chen J."/>
            <person name="Wollam A."/>
            <person name="Pepin K.H."/>
            <person name="Johnson M."/>
            <person name="Bhonagiri V."/>
            <person name="Zhang X."/>
            <person name="Suruliraj S."/>
            <person name="Warren W."/>
            <person name="Chinwalla A."/>
            <person name="Mardis E.R."/>
            <person name="Wilson R.K."/>
        </authorList>
    </citation>
    <scope>NUCLEOTIDE SEQUENCE [LARGE SCALE GENOMIC DNA]</scope>
    <source>
        <strain evidence="1 2">6014059</strain>
    </source>
</reference>
<evidence type="ECO:0000313" key="1">
    <source>
        <dbReference type="EMBL" id="EGJ69348.1"/>
    </source>
</evidence>
<dbReference type="AlphaFoldDB" id="A0A828SWY4"/>
<accession>A0A828SWY4</accession>
<dbReference type="InterPro" id="IPR026387">
    <property type="entry name" value="OMP_w_GlyGly"/>
</dbReference>
<dbReference type="InterPro" id="IPR036709">
    <property type="entry name" value="Autotransporte_beta_dom_sf"/>
</dbReference>
<dbReference type="NCBIfam" id="TIGR04219">
    <property type="entry name" value="OMP_w_GlyGly"/>
    <property type="match status" value="1"/>
</dbReference>
<protein>
    <recommendedName>
        <fullName evidence="3">Outer membrane family protein</fullName>
    </recommendedName>
</protein>
<dbReference type="Proteomes" id="UP000003204">
    <property type="component" value="Unassembled WGS sequence"/>
</dbReference>
<name>A0A828SWY4_ACIBA</name>
<evidence type="ECO:0008006" key="3">
    <source>
        <dbReference type="Google" id="ProtNLM"/>
    </source>
</evidence>
<comment type="caution">
    <text evidence="1">The sequence shown here is derived from an EMBL/GenBank/DDBJ whole genome shotgun (WGS) entry which is preliminary data.</text>
</comment>
<evidence type="ECO:0000313" key="2">
    <source>
        <dbReference type="Proteomes" id="UP000003204"/>
    </source>
</evidence>
<gene>
    <name evidence="1" type="ORF">HMPREF0022_00971</name>
</gene>
<sequence length="250" mass="27847">MHNCKDIYIMRSKIFFLGLMMKILKLSFLALGMGLSGFAQADFIGVKGDVGYWFYDGKANMSSQSPEDQDLDRKGSAQLSLAFEHPIPFIPNAKIRYVNLDTQTKSETLGQANYNVDLDHSDFILYYELLDNIVSVDAGLGATVLNGDITAYTGKRVDIDKTYPIAYLSGEVKLPFTGLSAKGEATYTNFDDAKITDALVEAKYKFADNLLIDLGLTAGYRILNIDLDDYDNNDLKFEFKGPYVGLEAHF</sequence>
<proteinExistence type="predicted"/>
<dbReference type="EMBL" id="ACYS02000020">
    <property type="protein sequence ID" value="EGJ69348.1"/>
    <property type="molecule type" value="Genomic_DNA"/>
</dbReference>